<dbReference type="EMBL" id="CZPZ01000001">
    <property type="protein sequence ID" value="CUS31807.1"/>
    <property type="molecule type" value="Genomic_DNA"/>
</dbReference>
<dbReference type="Proteomes" id="UP000198736">
    <property type="component" value="Unassembled WGS sequence"/>
</dbReference>
<gene>
    <name evidence="1" type="ORF">COMA2_10306</name>
</gene>
<evidence type="ECO:0000313" key="1">
    <source>
        <dbReference type="EMBL" id="CUS31807.1"/>
    </source>
</evidence>
<keyword evidence="2" id="KW-1185">Reference proteome</keyword>
<dbReference type="STRING" id="1742973.COMA2_10306"/>
<reference evidence="2" key="1">
    <citation type="submission" date="2015-10" db="EMBL/GenBank/DDBJ databases">
        <authorList>
            <person name="Luecker S."/>
            <person name="Luecker S."/>
        </authorList>
    </citation>
    <scope>NUCLEOTIDE SEQUENCE [LARGE SCALE GENOMIC DNA]</scope>
</reference>
<protein>
    <recommendedName>
        <fullName evidence="3">TIGR03016 family PEP-CTERM system-associated outer membrane protein</fullName>
    </recommendedName>
</protein>
<accession>A0A0S4L3M0</accession>
<sequence length="454" mass="47953">MSGKWLLAHIASITLGIGLGLCSLGQAQMGGMGGGMPIVPGTAFGGATDPSSIQATDGLRIIPSVQVSERYDSNVFFASKSQLQGTAPGDFITTVAPQVRGLYTDHDKLVKVNASVGVVGSYYANNTGLNYVGANAGVGLDMSDLISLWRPGARWTVSDTYFYSPQPPAFLLGNQSGEQINPLLTGFQAARTNTSANSVNTQLELPLYRTVKLTGSYTHSFIRYGATQVPQASTSQVSQAATLISQDTQGYTAGLLVQASVQDSITVDLMSSDFDQGRLGDFSTRGGALGWAHRFSSAVSFNATGGVQEISGQSNGVRFPSTIAPFGRLAILWKDPTTSIALLYQSSIAPSLAFRSAPMLSHSVSFSLTQNTPIRDLAGLLGVNYGVANQFGSSSGGALSWTTVGGMGGLVYRVTQKMFLTLAYSYQNVDNVFGGTHFAYDKHVVQLNLTQAFY</sequence>
<proteinExistence type="predicted"/>
<dbReference type="AlphaFoldDB" id="A0A0S4L3M0"/>
<organism evidence="1 2">
    <name type="scientific">Candidatus Nitrospira nitrificans</name>
    <dbReference type="NCBI Taxonomy" id="1742973"/>
    <lineage>
        <taxon>Bacteria</taxon>
        <taxon>Pseudomonadati</taxon>
        <taxon>Nitrospirota</taxon>
        <taxon>Nitrospiria</taxon>
        <taxon>Nitrospirales</taxon>
        <taxon>Nitrospiraceae</taxon>
        <taxon>Nitrospira</taxon>
    </lineage>
</organism>
<name>A0A0S4L3M0_9BACT</name>
<evidence type="ECO:0008006" key="3">
    <source>
        <dbReference type="Google" id="ProtNLM"/>
    </source>
</evidence>
<evidence type="ECO:0000313" key="2">
    <source>
        <dbReference type="Proteomes" id="UP000198736"/>
    </source>
</evidence>